<evidence type="ECO:0000256" key="1">
    <source>
        <dbReference type="ARBA" id="ARBA00004123"/>
    </source>
</evidence>
<dbReference type="GO" id="GO:0005739">
    <property type="term" value="C:mitochondrion"/>
    <property type="evidence" value="ECO:0007669"/>
    <property type="project" value="UniProtKB-SubCell"/>
</dbReference>
<dbReference type="PANTHER" id="PTHR13453">
    <property type="entry name" value="KAT8 REGULATORY NSL COMPLEX SUBUNIT 2"/>
    <property type="match status" value="1"/>
</dbReference>
<evidence type="ECO:0000256" key="2">
    <source>
        <dbReference type="ARBA" id="ARBA00004173"/>
    </source>
</evidence>
<dbReference type="GO" id="GO:0005634">
    <property type="term" value="C:nucleus"/>
    <property type="evidence" value="ECO:0007669"/>
    <property type="project" value="UniProtKB-SubCell"/>
</dbReference>
<evidence type="ECO:0000256" key="3">
    <source>
        <dbReference type="ARBA" id="ARBA00015508"/>
    </source>
</evidence>
<evidence type="ECO:0000313" key="16">
    <source>
        <dbReference type="EMBL" id="CAH0380965.1"/>
    </source>
</evidence>
<evidence type="ECO:0000256" key="6">
    <source>
        <dbReference type="ARBA" id="ARBA00022843"/>
    </source>
</evidence>
<evidence type="ECO:0000256" key="4">
    <source>
        <dbReference type="ARBA" id="ARBA00022499"/>
    </source>
</evidence>
<gene>
    <name evidence="16" type="ORF">BEMITA_LOCUS661</name>
</gene>
<organism evidence="16 17">
    <name type="scientific">Bemisia tabaci</name>
    <name type="common">Sweetpotato whitefly</name>
    <name type="synonym">Aleurodes tabaci</name>
    <dbReference type="NCBI Taxonomy" id="7038"/>
    <lineage>
        <taxon>Eukaryota</taxon>
        <taxon>Metazoa</taxon>
        <taxon>Ecdysozoa</taxon>
        <taxon>Arthropoda</taxon>
        <taxon>Hexapoda</taxon>
        <taxon>Insecta</taxon>
        <taxon>Pterygota</taxon>
        <taxon>Neoptera</taxon>
        <taxon>Paraneoptera</taxon>
        <taxon>Hemiptera</taxon>
        <taxon>Sternorrhyncha</taxon>
        <taxon>Aleyrodoidea</taxon>
        <taxon>Aleyrodidae</taxon>
        <taxon>Aleyrodinae</taxon>
        <taxon>Bemisia</taxon>
    </lineage>
</organism>
<feature type="compositionally biased region" description="Polar residues" evidence="14">
    <location>
        <begin position="178"/>
        <end position="189"/>
    </location>
</feature>
<dbReference type="GO" id="GO:0044545">
    <property type="term" value="C:NSL complex"/>
    <property type="evidence" value="ECO:0007669"/>
    <property type="project" value="TreeGrafter"/>
</dbReference>
<comment type="function">
    <text evidence="12">Non-catalytic component of the NSL histone acetyltransferase complex, a multiprotein complex that mediates histone H4 acetylation at 'Lys-5'- and 'Lys-8' (H4K5ac and H4K8ac) at transcription start sites and promotes transcription initiation. Required for NSL complex stability and for transcription of intraciliary transport genes in both ciliated and non-ciliated cells by regulating histone H4 acetylation at 'Lys-5'- and 'Lys-12' (H4K5ac and H4K12ac). This is necessary for cilium assembly in ciliated cells and for organization of the microtubule cytoskeleton in non-ciliated cells. Required within the NSL complex to maintain nuclear architecture stability by promoting KAT8-mediated acetylation of lamin LMNA.</text>
</comment>
<dbReference type="GO" id="GO:0006325">
    <property type="term" value="P:chromatin organization"/>
    <property type="evidence" value="ECO:0007669"/>
    <property type="project" value="UniProtKB-KW"/>
</dbReference>
<evidence type="ECO:0000256" key="14">
    <source>
        <dbReference type="SAM" id="MobiDB-lite"/>
    </source>
</evidence>
<dbReference type="Proteomes" id="UP001152759">
    <property type="component" value="Chromosome 1"/>
</dbReference>
<evidence type="ECO:0000313" key="17">
    <source>
        <dbReference type="Proteomes" id="UP001152759"/>
    </source>
</evidence>
<feature type="compositionally biased region" description="Low complexity" evidence="14">
    <location>
        <begin position="442"/>
        <end position="453"/>
    </location>
</feature>
<keyword evidence="6" id="KW-0832">Ubl conjugation</keyword>
<feature type="region of interest" description="Disordered" evidence="14">
    <location>
        <begin position="102"/>
        <end position="131"/>
    </location>
</feature>
<keyword evidence="17" id="KW-1185">Reference proteome</keyword>
<sequence length="514" mass="58016">MASSDGKCSMEDYSCSEPPLKDFNFCKKHILQDKAAPFQPCSYIYPISNKRCTQPAQRCDKGLCEGHSSQERMTNLRTVRPKAPPSSMETLFLSLAHYSNKDNLSSCSSDTRSAEEDEEFQDSMPDDSESSLKQNCLNPFVDLDASSINAQVSKVLDYASDSDSDVETAHLNPPWFDANSNTSPGTESLESFEDEPLRHAGVYTEEEIIEITRGKMINLQALYMEQLKRLQYVFREKRREFLHDLKKEKEVFMNIHSQPRLTLKEEQIYQKLKALNRYQKHSGIEAILRKKSIERRVKAANGVQMRGAHGSKCIFTEGGVKCALKVLPLSKYCRKHIIEDPNQVLFKVCGLTKADIPCREPIAVLFERSTCIFHMSLPALPHLNVDNSNGTKADCKEDFDSKLSPVKRLKEEKSVAKTQLQRVLEGETYSAISAPAPKHVSSEQSMSQHSCSRSHTKSCSDVDIDSKQTLRSILEAPSLHQELSSRSELSSLLREPKEKDSPPEDHDYGHQSGN</sequence>
<feature type="region of interest" description="Disordered" evidence="14">
    <location>
        <begin position="170"/>
        <end position="192"/>
    </location>
</feature>
<evidence type="ECO:0000256" key="8">
    <source>
        <dbReference type="ARBA" id="ARBA00023128"/>
    </source>
</evidence>
<reference evidence="16" key="1">
    <citation type="submission" date="2021-12" db="EMBL/GenBank/DDBJ databases">
        <authorList>
            <person name="King R."/>
        </authorList>
    </citation>
    <scope>NUCLEOTIDE SEQUENCE</scope>
</reference>
<feature type="compositionally biased region" description="Low complexity" evidence="14">
    <location>
        <begin position="482"/>
        <end position="493"/>
    </location>
</feature>
<feature type="compositionally biased region" description="Polar residues" evidence="14">
    <location>
        <begin position="102"/>
        <end position="111"/>
    </location>
</feature>
<accession>A0A9P0EVW6</accession>
<feature type="domain" description="KANL2-like probable zinc-finger" evidence="15">
    <location>
        <begin position="314"/>
        <end position="375"/>
    </location>
</feature>
<dbReference type="AlphaFoldDB" id="A0A9P0EVW6"/>
<dbReference type="InterPro" id="IPR026316">
    <property type="entry name" value="NSL2"/>
</dbReference>
<evidence type="ECO:0000256" key="9">
    <source>
        <dbReference type="ARBA" id="ARBA00023242"/>
    </source>
</evidence>
<keyword evidence="7" id="KW-0156">Chromatin regulator</keyword>
<evidence type="ECO:0000259" key="15">
    <source>
        <dbReference type="Pfam" id="PF13891"/>
    </source>
</evidence>
<evidence type="ECO:0000256" key="7">
    <source>
        <dbReference type="ARBA" id="ARBA00022853"/>
    </source>
</evidence>
<dbReference type="Pfam" id="PF13891">
    <property type="entry name" value="zf-C3HC3H_KANSL2"/>
    <property type="match status" value="2"/>
</dbReference>
<evidence type="ECO:0000256" key="12">
    <source>
        <dbReference type="ARBA" id="ARBA00093359"/>
    </source>
</evidence>
<evidence type="ECO:0000256" key="13">
    <source>
        <dbReference type="ARBA" id="ARBA00093543"/>
    </source>
</evidence>
<keyword evidence="9" id="KW-0539">Nucleus</keyword>
<dbReference type="InterPro" id="IPR025927">
    <property type="entry name" value="Znf_KANL2-like"/>
</dbReference>
<evidence type="ECO:0000256" key="5">
    <source>
        <dbReference type="ARBA" id="ARBA00022553"/>
    </source>
</evidence>
<dbReference type="KEGG" id="btab:109041236"/>
<keyword evidence="4" id="KW-1017">Isopeptide bond</keyword>
<feature type="compositionally biased region" description="Basic and acidic residues" evidence="14">
    <location>
        <begin position="458"/>
        <end position="468"/>
    </location>
</feature>
<feature type="region of interest" description="Disordered" evidence="14">
    <location>
        <begin position="434"/>
        <end position="514"/>
    </location>
</feature>
<feature type="compositionally biased region" description="Acidic residues" evidence="14">
    <location>
        <begin position="115"/>
        <end position="129"/>
    </location>
</feature>
<comment type="subcellular location">
    <subcellularLocation>
        <location evidence="2">Mitochondrion</location>
    </subcellularLocation>
    <subcellularLocation>
        <location evidence="1">Nucleus</location>
    </subcellularLocation>
</comment>
<keyword evidence="5" id="KW-0597">Phosphoprotein</keyword>
<feature type="compositionally biased region" description="Basic and acidic residues" evidence="14">
    <location>
        <begin position="494"/>
        <end position="514"/>
    </location>
</feature>
<comment type="subunit">
    <text evidence="13">Component of the NSL complex at least composed of KAT8/MOF, KANSL1, KANSL2, KANSL3, MCRS1, PHF20, OGT1/OGT, WDR5 and HCFC1.</text>
</comment>
<keyword evidence="8" id="KW-0496">Mitochondrion</keyword>
<proteinExistence type="predicted"/>
<protein>
    <recommendedName>
        <fullName evidence="3">KAT8 regulatory NSL complex subunit 2</fullName>
    </recommendedName>
    <alternativeName>
        <fullName evidence="11">NSL complex protein NSL2</fullName>
    </alternativeName>
    <alternativeName>
        <fullName evidence="10">Non-specific lethal 2 homolog</fullName>
    </alternativeName>
</protein>
<dbReference type="EMBL" id="OU963862">
    <property type="protein sequence ID" value="CAH0380965.1"/>
    <property type="molecule type" value="Genomic_DNA"/>
</dbReference>
<dbReference type="PANTHER" id="PTHR13453:SF1">
    <property type="entry name" value="KAT8 REGULATORY NSL COMPLEX SUBUNIT 2"/>
    <property type="match status" value="1"/>
</dbReference>
<evidence type="ECO:0000256" key="10">
    <source>
        <dbReference type="ARBA" id="ARBA00032947"/>
    </source>
</evidence>
<name>A0A9P0EVW6_BEMTA</name>
<evidence type="ECO:0000256" key="11">
    <source>
        <dbReference type="ARBA" id="ARBA00033378"/>
    </source>
</evidence>
<feature type="domain" description="KANL2-like probable zinc-finger" evidence="15">
    <location>
        <begin position="8"/>
        <end position="67"/>
    </location>
</feature>